<evidence type="ECO:0000256" key="5">
    <source>
        <dbReference type="ARBA" id="ARBA00023239"/>
    </source>
</evidence>
<dbReference type="Gene3D" id="3.90.1150.10">
    <property type="entry name" value="Aspartate Aminotransferase, domain 1"/>
    <property type="match status" value="1"/>
</dbReference>
<gene>
    <name evidence="7" type="ORF">QTN47_03685</name>
</gene>
<dbReference type="EMBL" id="JAULBC010000001">
    <property type="protein sequence ID" value="MEX6686579.1"/>
    <property type="molecule type" value="Genomic_DNA"/>
</dbReference>
<evidence type="ECO:0000256" key="2">
    <source>
        <dbReference type="ARBA" id="ARBA00009533"/>
    </source>
</evidence>
<dbReference type="InterPro" id="IPR015424">
    <property type="entry name" value="PyrdxlP-dep_Trfase"/>
</dbReference>
<name>A0ABV3ZBG4_9BACT</name>
<proteinExistence type="inferred from homology"/>
<accession>A0ABV3ZBG4</accession>
<dbReference type="Pfam" id="PF00282">
    <property type="entry name" value="Pyridoxal_deC"/>
    <property type="match status" value="1"/>
</dbReference>
<dbReference type="PANTHER" id="PTHR46101:SF2">
    <property type="entry name" value="SERINE DECARBOXYLASE"/>
    <property type="match status" value="1"/>
</dbReference>
<dbReference type="NCBIfam" id="NF002748">
    <property type="entry name" value="PRK02769.1"/>
    <property type="match status" value="1"/>
</dbReference>
<dbReference type="SUPFAM" id="SSF53383">
    <property type="entry name" value="PLP-dependent transferases"/>
    <property type="match status" value="1"/>
</dbReference>
<evidence type="ECO:0000256" key="6">
    <source>
        <dbReference type="RuleBase" id="RU000382"/>
    </source>
</evidence>
<comment type="cofactor">
    <cofactor evidence="1 6">
        <name>pyridoxal 5'-phosphate</name>
        <dbReference type="ChEBI" id="CHEBI:597326"/>
    </cofactor>
</comment>
<evidence type="ECO:0000256" key="1">
    <source>
        <dbReference type="ARBA" id="ARBA00001933"/>
    </source>
</evidence>
<dbReference type="Gene3D" id="3.40.640.10">
    <property type="entry name" value="Type I PLP-dependent aspartate aminotransferase-like (Major domain)"/>
    <property type="match status" value="1"/>
</dbReference>
<dbReference type="Proteomes" id="UP001560573">
    <property type="component" value="Unassembled WGS sequence"/>
</dbReference>
<dbReference type="InterPro" id="IPR015421">
    <property type="entry name" value="PyrdxlP-dep_Trfase_major"/>
</dbReference>
<reference evidence="7 8" key="1">
    <citation type="submission" date="2023-07" db="EMBL/GenBank/DDBJ databases">
        <authorList>
            <person name="Lian W.-H."/>
        </authorList>
    </citation>
    <scope>NUCLEOTIDE SEQUENCE [LARGE SCALE GENOMIC DNA]</scope>
    <source>
        <strain evidence="7 8">SYSU DXS3180</strain>
    </source>
</reference>
<dbReference type="RefSeq" id="WP_369327976.1">
    <property type="nucleotide sequence ID" value="NZ_JAULBC010000001.1"/>
</dbReference>
<dbReference type="InterPro" id="IPR002129">
    <property type="entry name" value="PyrdxlP-dep_de-COase"/>
</dbReference>
<dbReference type="InterPro" id="IPR021115">
    <property type="entry name" value="Pyridoxal-P_BS"/>
</dbReference>
<dbReference type="InterPro" id="IPR051151">
    <property type="entry name" value="Group_II_Decarboxylase"/>
</dbReference>
<comment type="caution">
    <text evidence="7">The sequence shown here is derived from an EMBL/GenBank/DDBJ whole genome shotgun (WGS) entry which is preliminary data.</text>
</comment>
<evidence type="ECO:0000256" key="4">
    <source>
        <dbReference type="ARBA" id="ARBA00022898"/>
    </source>
</evidence>
<dbReference type="GO" id="GO:0004398">
    <property type="term" value="F:histidine decarboxylase activity"/>
    <property type="evidence" value="ECO:0007669"/>
    <property type="project" value="UniProtKB-EC"/>
</dbReference>
<protein>
    <submittedName>
        <fullName evidence="7">Histidine decarboxylase</fullName>
        <ecNumber evidence="7">4.1.1.22</ecNumber>
    </submittedName>
</protein>
<evidence type="ECO:0000313" key="7">
    <source>
        <dbReference type="EMBL" id="MEX6686579.1"/>
    </source>
</evidence>
<keyword evidence="5 6" id="KW-0456">Lyase</keyword>
<keyword evidence="8" id="KW-1185">Reference proteome</keyword>
<organism evidence="7 8">
    <name type="scientific">Danxiaibacter flavus</name>
    <dbReference type="NCBI Taxonomy" id="3049108"/>
    <lineage>
        <taxon>Bacteria</taxon>
        <taxon>Pseudomonadati</taxon>
        <taxon>Bacteroidota</taxon>
        <taxon>Chitinophagia</taxon>
        <taxon>Chitinophagales</taxon>
        <taxon>Chitinophagaceae</taxon>
        <taxon>Danxiaibacter</taxon>
    </lineage>
</organism>
<evidence type="ECO:0000313" key="8">
    <source>
        <dbReference type="Proteomes" id="UP001560573"/>
    </source>
</evidence>
<dbReference type="PANTHER" id="PTHR46101">
    <property type="match status" value="1"/>
</dbReference>
<sequence>MKFELNSADSALIKEHFARIVDSSYKMLGYPTSRDFDYSELNEIMRYPLNNVGDPRVESTSILSTKKEENEVIDFFANLFRAPQHNYWGYVTNGGTEGNLYALYLARELYPNAMVYHSEATHYSVQKNLHLLKMDRIVIRSQPSGEMNYEDLEEILSQHRHRPAIVFANIGTTMTEAKDNVAIIKSVVKKMAIRQYYIHSDAALAGVYTALLEPHHPFDFVDGADSIAISGHKFIGAPIPCGLVIVKKNYKDRIGQMVPYIGSLDTTITGSRNGHTPWFLWYAIKKWGIEGFRYRAQESLDLAAYTEKKLQETGWPAWRNPNAITVVLKKPHEDIIAKWQLASEEDIAHIICMPGVKQEQIDAFLEDLKMYHKHELSLKPKAES</sequence>
<evidence type="ECO:0000256" key="3">
    <source>
        <dbReference type="ARBA" id="ARBA00022793"/>
    </source>
</evidence>
<keyword evidence="3" id="KW-0210">Decarboxylase</keyword>
<dbReference type="PROSITE" id="PS00392">
    <property type="entry name" value="DDC_GAD_HDC_YDC"/>
    <property type="match status" value="1"/>
</dbReference>
<comment type="similarity">
    <text evidence="2 6">Belongs to the group II decarboxylase family.</text>
</comment>
<keyword evidence="4 6" id="KW-0663">Pyridoxal phosphate</keyword>
<dbReference type="InterPro" id="IPR015422">
    <property type="entry name" value="PyrdxlP-dep_Trfase_small"/>
</dbReference>
<dbReference type="EC" id="4.1.1.22" evidence="7"/>